<evidence type="ECO:0000259" key="11">
    <source>
        <dbReference type="PROSITE" id="PS50173"/>
    </source>
</evidence>
<dbReference type="InterPro" id="IPR022880">
    <property type="entry name" value="DNApol_IV"/>
</dbReference>
<dbReference type="GO" id="GO:0046872">
    <property type="term" value="F:metal ion binding"/>
    <property type="evidence" value="ECO:0007669"/>
    <property type="project" value="UniProtKB-KW"/>
</dbReference>
<dbReference type="NCBIfam" id="NF002677">
    <property type="entry name" value="PRK02406.1"/>
    <property type="match status" value="1"/>
</dbReference>
<dbReference type="GO" id="GO:0042276">
    <property type="term" value="P:error-prone translesion synthesis"/>
    <property type="evidence" value="ECO:0007669"/>
    <property type="project" value="TreeGrafter"/>
</dbReference>
<keyword evidence="10" id="KW-0234">DNA repair</keyword>
<evidence type="ECO:0000256" key="2">
    <source>
        <dbReference type="ARBA" id="ARBA00022490"/>
    </source>
</evidence>
<evidence type="ECO:0000256" key="10">
    <source>
        <dbReference type="ARBA" id="ARBA00023204"/>
    </source>
</evidence>
<feature type="domain" description="UmuC" evidence="11">
    <location>
        <begin position="1"/>
        <end position="166"/>
    </location>
</feature>
<evidence type="ECO:0000256" key="6">
    <source>
        <dbReference type="ARBA" id="ARBA00022723"/>
    </source>
</evidence>
<keyword evidence="6" id="KW-0479">Metal-binding</keyword>
<dbReference type="SUPFAM" id="SSF56672">
    <property type="entry name" value="DNA/RNA polymerases"/>
    <property type="match status" value="1"/>
</dbReference>
<dbReference type="GO" id="GO:0006281">
    <property type="term" value="P:DNA repair"/>
    <property type="evidence" value="ECO:0007669"/>
    <property type="project" value="UniProtKB-KW"/>
</dbReference>
<evidence type="ECO:0000313" key="12">
    <source>
        <dbReference type="EMBL" id="SVC37219.1"/>
    </source>
</evidence>
<comment type="subcellular location">
    <subcellularLocation>
        <location evidence="1">Cytoplasm</location>
    </subcellularLocation>
</comment>
<feature type="non-terminal residue" evidence="12">
    <location>
        <position position="1"/>
    </location>
</feature>
<dbReference type="InterPro" id="IPR043128">
    <property type="entry name" value="Rev_trsase/Diguanyl_cyclase"/>
</dbReference>
<dbReference type="EMBL" id="UINC01087661">
    <property type="protein sequence ID" value="SVC37219.1"/>
    <property type="molecule type" value="Genomic_DNA"/>
</dbReference>
<sequence length="228" mass="24437">VVVGGEGDRGVVAAASYEARAFGVRSAMPSTRARRLCPDLVFLRGDHRLYREVSDRIMEVFARYSPLVEPLSLDEAFLDVSGAGRLHGPPETVAAAIRRDLVAEESLTCSVGVAPNKFLAKLASGRAKPTAGPAGLESGSGIEVVPADGVEAFLDPLPVQSVWGVGPRTFERLERYGVRTIAELRGLPLETLVSTLGRSAGSQLWRLARGIDDRRVEPDRAPKSIGHE</sequence>
<dbReference type="Gene3D" id="3.30.70.270">
    <property type="match status" value="1"/>
</dbReference>
<keyword evidence="2" id="KW-0963">Cytoplasm</keyword>
<dbReference type="GO" id="GO:0005829">
    <property type="term" value="C:cytosol"/>
    <property type="evidence" value="ECO:0007669"/>
    <property type="project" value="TreeGrafter"/>
</dbReference>
<dbReference type="AlphaFoldDB" id="A0A382LKK1"/>
<evidence type="ECO:0000256" key="7">
    <source>
        <dbReference type="ARBA" id="ARBA00022763"/>
    </source>
</evidence>
<proteinExistence type="predicted"/>
<name>A0A382LKK1_9ZZZZ</name>
<dbReference type="PROSITE" id="PS50173">
    <property type="entry name" value="UMUC"/>
    <property type="match status" value="1"/>
</dbReference>
<keyword evidence="8" id="KW-0460">Magnesium</keyword>
<reference evidence="12" key="1">
    <citation type="submission" date="2018-05" db="EMBL/GenBank/DDBJ databases">
        <authorList>
            <person name="Lanie J.A."/>
            <person name="Ng W.-L."/>
            <person name="Kazmierczak K.M."/>
            <person name="Andrzejewski T.M."/>
            <person name="Davidsen T.M."/>
            <person name="Wayne K.J."/>
            <person name="Tettelin H."/>
            <person name="Glass J.I."/>
            <person name="Rusch D."/>
            <person name="Podicherti R."/>
            <person name="Tsui H.-C.T."/>
            <person name="Winkler M.E."/>
        </authorList>
    </citation>
    <scope>NUCLEOTIDE SEQUENCE</scope>
</reference>
<dbReference type="InterPro" id="IPR050116">
    <property type="entry name" value="DNA_polymerase-Y"/>
</dbReference>
<dbReference type="Gene3D" id="1.10.150.20">
    <property type="entry name" value="5' to 3' exonuclease, C-terminal subdomain"/>
    <property type="match status" value="1"/>
</dbReference>
<dbReference type="Pfam" id="PF21999">
    <property type="entry name" value="IMS_HHH_1"/>
    <property type="match status" value="1"/>
</dbReference>
<keyword evidence="9" id="KW-0238">DNA-binding</keyword>
<dbReference type="CDD" id="cd03586">
    <property type="entry name" value="PolY_Pol_IV_kappa"/>
    <property type="match status" value="1"/>
</dbReference>
<dbReference type="PANTHER" id="PTHR11076:SF33">
    <property type="entry name" value="DNA POLYMERASE KAPPA"/>
    <property type="match status" value="1"/>
</dbReference>
<evidence type="ECO:0000256" key="8">
    <source>
        <dbReference type="ARBA" id="ARBA00022842"/>
    </source>
</evidence>
<accession>A0A382LKK1</accession>
<feature type="non-terminal residue" evidence="12">
    <location>
        <position position="228"/>
    </location>
</feature>
<organism evidence="12">
    <name type="scientific">marine metagenome</name>
    <dbReference type="NCBI Taxonomy" id="408172"/>
    <lineage>
        <taxon>unclassified sequences</taxon>
        <taxon>metagenomes</taxon>
        <taxon>ecological metagenomes</taxon>
    </lineage>
</organism>
<dbReference type="InterPro" id="IPR053848">
    <property type="entry name" value="IMS_HHH_1"/>
</dbReference>
<dbReference type="PANTHER" id="PTHR11076">
    <property type="entry name" value="DNA REPAIR POLYMERASE UMUC / TRANSFERASE FAMILY MEMBER"/>
    <property type="match status" value="1"/>
</dbReference>
<dbReference type="GO" id="GO:0003677">
    <property type="term" value="F:DNA binding"/>
    <property type="evidence" value="ECO:0007669"/>
    <property type="project" value="UniProtKB-KW"/>
</dbReference>
<evidence type="ECO:0000256" key="1">
    <source>
        <dbReference type="ARBA" id="ARBA00004496"/>
    </source>
</evidence>
<dbReference type="InterPro" id="IPR001126">
    <property type="entry name" value="UmuC"/>
</dbReference>
<keyword evidence="5" id="KW-0235">DNA replication</keyword>
<protein>
    <recommendedName>
        <fullName evidence="11">UmuC domain-containing protein</fullName>
    </recommendedName>
</protein>
<gene>
    <name evidence="12" type="ORF">METZ01_LOCUS290073</name>
</gene>
<evidence type="ECO:0000256" key="9">
    <source>
        <dbReference type="ARBA" id="ARBA00023125"/>
    </source>
</evidence>
<evidence type="ECO:0000256" key="4">
    <source>
        <dbReference type="ARBA" id="ARBA00022695"/>
    </source>
</evidence>
<keyword evidence="4" id="KW-0548">Nucleotidyltransferase</keyword>
<dbReference type="GO" id="GO:0009432">
    <property type="term" value="P:SOS response"/>
    <property type="evidence" value="ECO:0007669"/>
    <property type="project" value="TreeGrafter"/>
</dbReference>
<evidence type="ECO:0000256" key="3">
    <source>
        <dbReference type="ARBA" id="ARBA00022679"/>
    </source>
</evidence>
<keyword evidence="7" id="KW-0227">DNA damage</keyword>
<dbReference type="GO" id="GO:0003887">
    <property type="term" value="F:DNA-directed DNA polymerase activity"/>
    <property type="evidence" value="ECO:0007669"/>
    <property type="project" value="UniProtKB-KW"/>
</dbReference>
<dbReference type="GO" id="GO:0006260">
    <property type="term" value="P:DNA replication"/>
    <property type="evidence" value="ECO:0007669"/>
    <property type="project" value="UniProtKB-KW"/>
</dbReference>
<keyword evidence="3" id="KW-0808">Transferase</keyword>
<dbReference type="InterPro" id="IPR043502">
    <property type="entry name" value="DNA/RNA_pol_sf"/>
</dbReference>
<dbReference type="Pfam" id="PF00817">
    <property type="entry name" value="IMS"/>
    <property type="match status" value="1"/>
</dbReference>
<evidence type="ECO:0000256" key="5">
    <source>
        <dbReference type="ARBA" id="ARBA00022705"/>
    </source>
</evidence>
<dbReference type="Gene3D" id="3.40.1170.60">
    <property type="match status" value="1"/>
</dbReference>